<gene>
    <name evidence="1" type="ORF">U9M48_035232</name>
</gene>
<proteinExistence type="predicted"/>
<protein>
    <submittedName>
        <fullName evidence="1">Uncharacterized protein</fullName>
    </submittedName>
</protein>
<dbReference type="Proteomes" id="UP001341281">
    <property type="component" value="Chromosome 08"/>
</dbReference>
<dbReference type="Gene3D" id="2.40.70.10">
    <property type="entry name" value="Acid Proteases"/>
    <property type="match status" value="1"/>
</dbReference>
<dbReference type="InterPro" id="IPR021109">
    <property type="entry name" value="Peptidase_aspartic_dom_sf"/>
</dbReference>
<dbReference type="AlphaFoldDB" id="A0AAQ3X9T7"/>
<evidence type="ECO:0000313" key="2">
    <source>
        <dbReference type="Proteomes" id="UP001341281"/>
    </source>
</evidence>
<organism evidence="1 2">
    <name type="scientific">Paspalum notatum var. saurae</name>
    <dbReference type="NCBI Taxonomy" id="547442"/>
    <lineage>
        <taxon>Eukaryota</taxon>
        <taxon>Viridiplantae</taxon>
        <taxon>Streptophyta</taxon>
        <taxon>Embryophyta</taxon>
        <taxon>Tracheophyta</taxon>
        <taxon>Spermatophyta</taxon>
        <taxon>Magnoliopsida</taxon>
        <taxon>Liliopsida</taxon>
        <taxon>Poales</taxon>
        <taxon>Poaceae</taxon>
        <taxon>PACMAD clade</taxon>
        <taxon>Panicoideae</taxon>
        <taxon>Andropogonodae</taxon>
        <taxon>Paspaleae</taxon>
        <taxon>Paspalinae</taxon>
        <taxon>Paspalum</taxon>
    </lineage>
</organism>
<sequence>MKVALSLGVSMLQAWLDSGSTHNFILEAAAARCGLKFEERTGLQVAVANGERLPCLGGRVHDQNFTVDLFVLPLAGYDIVLGTQWLASPRPIWWDFSRLTMAFWWRDHHVEWSGLADSPRHRLHALTSPTTMEALLHNFEHIFAKLQGLPPPHPCDYRIHLLPGTPPVAVRP</sequence>
<dbReference type="CDD" id="cd00303">
    <property type="entry name" value="retropepsin_like"/>
    <property type="match status" value="1"/>
</dbReference>
<accession>A0AAQ3X9T7</accession>
<dbReference type="Pfam" id="PF08284">
    <property type="entry name" value="RVP_2"/>
    <property type="match status" value="1"/>
</dbReference>
<reference evidence="1 2" key="1">
    <citation type="submission" date="2024-02" db="EMBL/GenBank/DDBJ databases">
        <title>High-quality chromosome-scale genome assembly of Pensacola bahiagrass (Paspalum notatum Flugge var. saurae).</title>
        <authorList>
            <person name="Vega J.M."/>
            <person name="Podio M."/>
            <person name="Orjuela J."/>
            <person name="Siena L.A."/>
            <person name="Pessino S.C."/>
            <person name="Combes M.C."/>
            <person name="Mariac C."/>
            <person name="Albertini E."/>
            <person name="Pupilli F."/>
            <person name="Ortiz J.P.A."/>
            <person name="Leblanc O."/>
        </authorList>
    </citation>
    <scope>NUCLEOTIDE SEQUENCE [LARGE SCALE GENOMIC DNA]</scope>
    <source>
        <strain evidence="1">R1</strain>
        <tissue evidence="1">Leaf</tissue>
    </source>
</reference>
<keyword evidence="2" id="KW-1185">Reference proteome</keyword>
<name>A0AAQ3X9T7_PASNO</name>
<evidence type="ECO:0000313" key="1">
    <source>
        <dbReference type="EMBL" id="WVZ88752.1"/>
    </source>
</evidence>
<dbReference type="InterPro" id="IPR032567">
    <property type="entry name" value="RTL1-rel"/>
</dbReference>
<dbReference type="PANTHER" id="PTHR15503">
    <property type="entry name" value="LDOC1 RELATED"/>
    <property type="match status" value="1"/>
</dbReference>
<dbReference type="PANTHER" id="PTHR15503:SF22">
    <property type="entry name" value="TRANSPOSON TY3-I GAG POLYPROTEIN"/>
    <property type="match status" value="1"/>
</dbReference>
<dbReference type="EMBL" id="CP144752">
    <property type="protein sequence ID" value="WVZ88752.1"/>
    <property type="molecule type" value="Genomic_DNA"/>
</dbReference>